<evidence type="ECO:0000256" key="1">
    <source>
        <dbReference type="SAM" id="MobiDB-lite"/>
    </source>
</evidence>
<dbReference type="AlphaFoldDB" id="A0A699IX05"/>
<feature type="region of interest" description="Disordered" evidence="1">
    <location>
        <begin position="28"/>
        <end position="52"/>
    </location>
</feature>
<protein>
    <submittedName>
        <fullName evidence="2">Uncharacterized protein</fullName>
    </submittedName>
</protein>
<reference evidence="2" key="1">
    <citation type="journal article" date="2019" name="Sci. Rep.">
        <title>Draft genome of Tanacetum cinerariifolium, the natural source of mosquito coil.</title>
        <authorList>
            <person name="Yamashiro T."/>
            <person name="Shiraishi A."/>
            <person name="Satake H."/>
            <person name="Nakayama K."/>
        </authorList>
    </citation>
    <scope>NUCLEOTIDE SEQUENCE</scope>
</reference>
<accession>A0A699IX05</accession>
<sequence>MSNRHQELTSPEANGFCKELVSPKQTALGSIDSRNCPTSSRHGDSEPYYRENSAGTNVFTRLGERERNVFTRLGNNEQEVFLRLEFKDLPRHEQACTRRHASAQRASKDPDWRSKRSPQDFPNCSLSRTMGHADMVDTLSMLWPLSPWNSQNLFVFWFYAGSDIGGGALNFTDTLVHSCVPFTCMLLALKRSMNASVDSPSLFYVRGVEHMAPCRHGPSFYLGCNLENLEVIFWISCSIICLDITWHAYPFGEFKVTNP</sequence>
<name>A0A699IX05_TANCI</name>
<comment type="caution">
    <text evidence="2">The sequence shown here is derived from an EMBL/GenBank/DDBJ whole genome shotgun (WGS) entry which is preliminary data.</text>
</comment>
<feature type="compositionally biased region" description="Basic and acidic residues" evidence="1">
    <location>
        <begin position="106"/>
        <end position="118"/>
    </location>
</feature>
<gene>
    <name evidence="2" type="ORF">Tci_565266</name>
</gene>
<feature type="region of interest" description="Disordered" evidence="1">
    <location>
        <begin position="95"/>
        <end position="123"/>
    </location>
</feature>
<evidence type="ECO:0000313" key="2">
    <source>
        <dbReference type="EMBL" id="GEZ93293.1"/>
    </source>
</evidence>
<organism evidence="2">
    <name type="scientific">Tanacetum cinerariifolium</name>
    <name type="common">Dalmatian daisy</name>
    <name type="synonym">Chrysanthemum cinerariifolium</name>
    <dbReference type="NCBI Taxonomy" id="118510"/>
    <lineage>
        <taxon>Eukaryota</taxon>
        <taxon>Viridiplantae</taxon>
        <taxon>Streptophyta</taxon>
        <taxon>Embryophyta</taxon>
        <taxon>Tracheophyta</taxon>
        <taxon>Spermatophyta</taxon>
        <taxon>Magnoliopsida</taxon>
        <taxon>eudicotyledons</taxon>
        <taxon>Gunneridae</taxon>
        <taxon>Pentapetalae</taxon>
        <taxon>asterids</taxon>
        <taxon>campanulids</taxon>
        <taxon>Asterales</taxon>
        <taxon>Asteraceae</taxon>
        <taxon>Asteroideae</taxon>
        <taxon>Anthemideae</taxon>
        <taxon>Anthemidinae</taxon>
        <taxon>Tanacetum</taxon>
    </lineage>
</organism>
<dbReference type="EMBL" id="BKCJ010344002">
    <property type="protein sequence ID" value="GEZ93293.1"/>
    <property type="molecule type" value="Genomic_DNA"/>
</dbReference>
<feature type="compositionally biased region" description="Polar residues" evidence="1">
    <location>
        <begin position="28"/>
        <end position="40"/>
    </location>
</feature>
<proteinExistence type="predicted"/>